<dbReference type="InterPro" id="IPR002912">
    <property type="entry name" value="ACT_dom"/>
</dbReference>
<accession>A0AAW2X937</accession>
<dbReference type="SUPFAM" id="SSF55021">
    <property type="entry name" value="ACT-like"/>
    <property type="match status" value="3"/>
</dbReference>
<gene>
    <name evidence="5" type="ORF">Slati_1570500</name>
</gene>
<comment type="caution">
    <text evidence="5">The sequence shown here is derived from an EMBL/GenBank/DDBJ whole genome shotgun (WGS) entry which is preliminary data.</text>
</comment>
<dbReference type="InterPro" id="IPR040217">
    <property type="entry name" value="ACR1-12"/>
</dbReference>
<keyword evidence="1 2" id="KW-0677">Repeat</keyword>
<dbReference type="PANTHER" id="PTHR31096:SF7">
    <property type="entry name" value="ACT DOMAIN-CONTAINING PROTEIN ACR1"/>
    <property type="match status" value="1"/>
</dbReference>
<dbReference type="CDD" id="cd04895">
    <property type="entry name" value="ACT_ACR_1"/>
    <property type="match status" value="1"/>
</dbReference>
<dbReference type="PROSITE" id="PS51671">
    <property type="entry name" value="ACT"/>
    <property type="match status" value="2"/>
</dbReference>
<evidence type="ECO:0000256" key="3">
    <source>
        <dbReference type="SAM" id="MobiDB-lite"/>
    </source>
</evidence>
<dbReference type="Pfam" id="PF01842">
    <property type="entry name" value="ACT"/>
    <property type="match status" value="1"/>
</dbReference>
<dbReference type="EMBL" id="JACGWN010000005">
    <property type="protein sequence ID" value="KAL0450141.1"/>
    <property type="molecule type" value="Genomic_DNA"/>
</dbReference>
<sequence length="508" mass="56826">MVVKNRMAGPFRKTLPKQRQEREHAKTKFSHPRKVLREIMDITYRPYIDPEFEVLIERIHPPRVCVDNDTYPDCTLVKVDSANKHGMLLEMVQVLTDLDLVISKSYISSDGGWLMDVFHVTDQQGNKLTDESLIHYIQEGICANRQASREFKPIIGREVRPRHISTEHMALEMTGVDRPGLLSEMSAVLAELGCHVTAAVAWTHSSRAACILYVEDSSKGGLIDPCRVAQVQAQLENVVEAHHYKDERRSVRLAAPVPGQTHTERRLHQLLAADGDYELCCCCCGGIGEWDDFNIENCKETGYSIVTIRSRDRPKLLFDTVCTLTDLQYVVFHAAISSQGSKAFQEYYVRHKEGGILSSEGEKHRVTQCLIAATERRVSHGLRLDICTRDRTGLLSDVTRVFRESGLSITRAEIGTRGKKAIGTFYVKDTSGQNVTPQTVETIRREIGGSVTVVENKSSGTSPEGSPSRTSTSTSSSSTVEERSSFSLGNLLWAQLERLSSNFRPIKS</sequence>
<evidence type="ECO:0000256" key="1">
    <source>
        <dbReference type="ARBA" id="ARBA00022737"/>
    </source>
</evidence>
<dbReference type="CDD" id="cd04897">
    <property type="entry name" value="ACT_ACR_3"/>
    <property type="match status" value="1"/>
</dbReference>
<evidence type="ECO:0000313" key="5">
    <source>
        <dbReference type="EMBL" id="KAL0450141.1"/>
    </source>
</evidence>
<dbReference type="Gene3D" id="3.30.70.260">
    <property type="match status" value="2"/>
</dbReference>
<feature type="domain" description="ACT" evidence="4">
    <location>
        <begin position="383"/>
        <end position="459"/>
    </location>
</feature>
<comment type="function">
    <text evidence="2">Binds amino acids.</text>
</comment>
<evidence type="ECO:0000256" key="2">
    <source>
        <dbReference type="RuleBase" id="RU369043"/>
    </source>
</evidence>
<dbReference type="GO" id="GO:0016597">
    <property type="term" value="F:amino acid binding"/>
    <property type="evidence" value="ECO:0007669"/>
    <property type="project" value="UniProtKB-UniRule"/>
</dbReference>
<organism evidence="5">
    <name type="scientific">Sesamum latifolium</name>
    <dbReference type="NCBI Taxonomy" id="2727402"/>
    <lineage>
        <taxon>Eukaryota</taxon>
        <taxon>Viridiplantae</taxon>
        <taxon>Streptophyta</taxon>
        <taxon>Embryophyta</taxon>
        <taxon>Tracheophyta</taxon>
        <taxon>Spermatophyta</taxon>
        <taxon>Magnoliopsida</taxon>
        <taxon>eudicotyledons</taxon>
        <taxon>Gunneridae</taxon>
        <taxon>Pentapetalae</taxon>
        <taxon>asterids</taxon>
        <taxon>lamiids</taxon>
        <taxon>Lamiales</taxon>
        <taxon>Pedaliaceae</taxon>
        <taxon>Sesamum</taxon>
    </lineage>
</organism>
<feature type="domain" description="ACT" evidence="4">
    <location>
        <begin position="170"/>
        <end position="251"/>
    </location>
</feature>
<feature type="region of interest" description="Disordered" evidence="3">
    <location>
        <begin position="454"/>
        <end position="485"/>
    </location>
</feature>
<dbReference type="PANTHER" id="PTHR31096">
    <property type="entry name" value="ACT DOMAIN-CONTAINING PROTEIN ACR4-RELATED"/>
    <property type="match status" value="1"/>
</dbReference>
<reference evidence="5" key="1">
    <citation type="submission" date="2020-06" db="EMBL/GenBank/DDBJ databases">
        <authorList>
            <person name="Li T."/>
            <person name="Hu X."/>
            <person name="Zhang T."/>
            <person name="Song X."/>
            <person name="Zhang H."/>
            <person name="Dai N."/>
            <person name="Sheng W."/>
            <person name="Hou X."/>
            <person name="Wei L."/>
        </authorList>
    </citation>
    <scope>NUCLEOTIDE SEQUENCE</scope>
    <source>
        <strain evidence="5">KEN1</strain>
        <tissue evidence="5">Leaf</tissue>
    </source>
</reference>
<dbReference type="InterPro" id="IPR045865">
    <property type="entry name" value="ACT-like_dom_sf"/>
</dbReference>
<name>A0AAW2X937_9LAMI</name>
<feature type="region of interest" description="Disordered" evidence="3">
    <location>
        <begin position="1"/>
        <end position="28"/>
    </location>
</feature>
<protein>
    <recommendedName>
        <fullName evidence="2">ACT domain-containing protein ACR</fullName>
    </recommendedName>
    <alternativeName>
        <fullName evidence="2">Protein ACT DOMAIN REPEATS</fullName>
    </alternativeName>
</protein>
<proteinExistence type="predicted"/>
<dbReference type="AlphaFoldDB" id="A0AAW2X937"/>
<evidence type="ECO:0000259" key="4">
    <source>
        <dbReference type="PROSITE" id="PS51671"/>
    </source>
</evidence>
<feature type="compositionally biased region" description="Low complexity" evidence="3">
    <location>
        <begin position="458"/>
        <end position="479"/>
    </location>
</feature>
<reference evidence="5" key="2">
    <citation type="journal article" date="2024" name="Plant">
        <title>Genomic evolution and insights into agronomic trait innovations of Sesamum species.</title>
        <authorList>
            <person name="Miao H."/>
            <person name="Wang L."/>
            <person name="Qu L."/>
            <person name="Liu H."/>
            <person name="Sun Y."/>
            <person name="Le M."/>
            <person name="Wang Q."/>
            <person name="Wei S."/>
            <person name="Zheng Y."/>
            <person name="Lin W."/>
            <person name="Duan Y."/>
            <person name="Cao H."/>
            <person name="Xiong S."/>
            <person name="Wang X."/>
            <person name="Wei L."/>
            <person name="Li C."/>
            <person name="Ma Q."/>
            <person name="Ju M."/>
            <person name="Zhao R."/>
            <person name="Li G."/>
            <person name="Mu C."/>
            <person name="Tian Q."/>
            <person name="Mei H."/>
            <person name="Zhang T."/>
            <person name="Gao T."/>
            <person name="Zhang H."/>
        </authorList>
    </citation>
    <scope>NUCLEOTIDE SEQUENCE</scope>
    <source>
        <strain evidence="5">KEN1</strain>
    </source>
</reference>